<dbReference type="Pfam" id="PF12796">
    <property type="entry name" value="Ank_2"/>
    <property type="match status" value="2"/>
</dbReference>
<dbReference type="PROSITE" id="PS50088">
    <property type="entry name" value="ANK_REPEAT"/>
    <property type="match status" value="2"/>
</dbReference>
<keyword evidence="5" id="KW-1185">Reference proteome</keyword>
<accession>A0ABU9N8J2</accession>
<protein>
    <submittedName>
        <fullName evidence="4">Ankyrin repeat domain-containing protein</fullName>
    </submittedName>
</protein>
<dbReference type="Proteomes" id="UP001460072">
    <property type="component" value="Unassembled WGS sequence"/>
</dbReference>
<dbReference type="Gene3D" id="1.25.40.20">
    <property type="entry name" value="Ankyrin repeat-containing domain"/>
    <property type="match status" value="2"/>
</dbReference>
<comment type="caution">
    <text evidence="4">The sequence shown here is derived from an EMBL/GenBank/DDBJ whole genome shotgun (WGS) entry which is preliminary data.</text>
</comment>
<dbReference type="PANTHER" id="PTHR24171">
    <property type="entry name" value="ANKYRIN REPEAT DOMAIN-CONTAINING PROTEIN 39-RELATED"/>
    <property type="match status" value="1"/>
</dbReference>
<dbReference type="RefSeq" id="WP_342697093.1">
    <property type="nucleotide sequence ID" value="NZ_JBCGDO010000033.1"/>
</dbReference>
<dbReference type="PROSITE" id="PS50297">
    <property type="entry name" value="ANK_REP_REGION"/>
    <property type="match status" value="2"/>
</dbReference>
<sequence length="221" mass="25104">MKKTFIILFILCNLAFAHKEKWDDNKQGWTPLILAVYNNDSKEFNKLLNKKVDVTIRAKSPSWPLNALDVAIFKNNFEAVKKLVQTGKFKSLQDYFENSCIHGNKQIVDFFISKGVNVNRYSENGHSSLMSACSSGSHEIVESLIKSGAELNHQREVDGITGLMLAAFNGDLKSVEILLKNGADKKIKDKNGERAYDYVDQIYLRLNVTEETKKKLKQLLE</sequence>
<proteinExistence type="predicted"/>
<evidence type="ECO:0000256" key="2">
    <source>
        <dbReference type="ARBA" id="ARBA00023043"/>
    </source>
</evidence>
<dbReference type="SMART" id="SM00248">
    <property type="entry name" value="ANK"/>
    <property type="match status" value="4"/>
</dbReference>
<dbReference type="InterPro" id="IPR002110">
    <property type="entry name" value="Ankyrin_rpt"/>
</dbReference>
<reference evidence="4 5" key="1">
    <citation type="submission" date="2024-03" db="EMBL/GenBank/DDBJ databases">
        <title>Two novel species of the genus Flavobacterium exhibiting potentially degradation of complex polysaccharides.</title>
        <authorList>
            <person name="Lian X."/>
        </authorList>
    </citation>
    <scope>NUCLEOTIDE SEQUENCE [LARGE SCALE GENOMIC DNA]</scope>
    <source>
        <strain evidence="5">j3</strain>
    </source>
</reference>
<gene>
    <name evidence="4" type="ORF">WFZ85_15055</name>
</gene>
<evidence type="ECO:0000313" key="5">
    <source>
        <dbReference type="Proteomes" id="UP001460072"/>
    </source>
</evidence>
<evidence type="ECO:0000256" key="3">
    <source>
        <dbReference type="PROSITE-ProRule" id="PRU00023"/>
    </source>
</evidence>
<dbReference type="EMBL" id="JBCGDO010000033">
    <property type="protein sequence ID" value="MEM0543925.1"/>
    <property type="molecule type" value="Genomic_DNA"/>
</dbReference>
<keyword evidence="1" id="KW-0677">Repeat</keyword>
<dbReference type="SUPFAM" id="SSF48403">
    <property type="entry name" value="Ankyrin repeat"/>
    <property type="match status" value="1"/>
</dbReference>
<feature type="repeat" description="ANK" evidence="3">
    <location>
        <begin position="124"/>
        <end position="156"/>
    </location>
</feature>
<keyword evidence="2 3" id="KW-0040">ANK repeat</keyword>
<name>A0ABU9N8J2_9FLAO</name>
<evidence type="ECO:0000313" key="4">
    <source>
        <dbReference type="EMBL" id="MEM0543925.1"/>
    </source>
</evidence>
<dbReference type="InterPro" id="IPR036770">
    <property type="entry name" value="Ankyrin_rpt-contain_sf"/>
</dbReference>
<feature type="repeat" description="ANK" evidence="3">
    <location>
        <begin position="158"/>
        <end position="190"/>
    </location>
</feature>
<organism evidence="4 5">
    <name type="scientific">Flavobacterium aureirubrum</name>
    <dbReference type="NCBI Taxonomy" id="3133147"/>
    <lineage>
        <taxon>Bacteria</taxon>
        <taxon>Pseudomonadati</taxon>
        <taxon>Bacteroidota</taxon>
        <taxon>Flavobacteriia</taxon>
        <taxon>Flavobacteriales</taxon>
        <taxon>Flavobacteriaceae</taxon>
        <taxon>Flavobacterium</taxon>
    </lineage>
</organism>
<evidence type="ECO:0000256" key="1">
    <source>
        <dbReference type="ARBA" id="ARBA00022737"/>
    </source>
</evidence>